<evidence type="ECO:0000256" key="1">
    <source>
        <dbReference type="ARBA" id="ARBA00048287"/>
    </source>
</evidence>
<feature type="domain" description="Histone deacetylase" evidence="2">
    <location>
        <begin position="87"/>
        <end position="388"/>
    </location>
</feature>
<dbReference type="OrthoDB" id="424012at2759"/>
<dbReference type="EMBL" id="CAJPEX010000049">
    <property type="protein sequence ID" value="CAG0912798.1"/>
    <property type="molecule type" value="Genomic_DNA"/>
</dbReference>
<reference evidence="3" key="1">
    <citation type="submission" date="2020-11" db="EMBL/GenBank/DDBJ databases">
        <authorList>
            <person name="Tran Van P."/>
        </authorList>
    </citation>
    <scope>NUCLEOTIDE SEQUENCE</scope>
</reference>
<dbReference type="InterPro" id="IPR023696">
    <property type="entry name" value="Ureohydrolase_dom_sf"/>
</dbReference>
<dbReference type="PRINTS" id="PR01270">
    <property type="entry name" value="HDASUPER"/>
</dbReference>
<protein>
    <recommendedName>
        <fullName evidence="2">Histone deacetylase domain-containing protein</fullName>
    </recommendedName>
</protein>
<comment type="catalytic activity">
    <reaction evidence="1">
        <text>N(6)-acetyl-L-lysyl-[histone] + H2O = L-lysyl-[histone] + acetate</text>
        <dbReference type="Rhea" id="RHEA:58196"/>
        <dbReference type="Rhea" id="RHEA-COMP:9845"/>
        <dbReference type="Rhea" id="RHEA-COMP:11338"/>
        <dbReference type="ChEBI" id="CHEBI:15377"/>
        <dbReference type="ChEBI" id="CHEBI:29969"/>
        <dbReference type="ChEBI" id="CHEBI:30089"/>
        <dbReference type="ChEBI" id="CHEBI:61930"/>
        <dbReference type="EC" id="3.5.1.98"/>
    </reaction>
</comment>
<dbReference type="InterPro" id="IPR037138">
    <property type="entry name" value="His_deacetylse_dom_sf"/>
</dbReference>
<dbReference type="Proteomes" id="UP000678499">
    <property type="component" value="Unassembled WGS sequence"/>
</dbReference>
<gene>
    <name evidence="3" type="ORF">NMOB1V02_LOCUS571</name>
</gene>
<dbReference type="InterPro" id="IPR023801">
    <property type="entry name" value="His_deacetylse_dom"/>
</dbReference>
<keyword evidence="4" id="KW-1185">Reference proteome</keyword>
<dbReference type="PANTHER" id="PTHR10625">
    <property type="entry name" value="HISTONE DEACETYLASE HDAC1-RELATED"/>
    <property type="match status" value="1"/>
</dbReference>
<sequence>MENRSKTLAEFKAEALARLKTRKSPRGNSSEEPTVDDVAVEIMGLNISDDVKIVEIEDSSYISRGPTGFATDEDMATKHKCWWDAMHTEKPRRVGVIHERLESSLEENKDRVVRVQGRNDSTALREDILRFHSSSHLESLKKASELPRSDMQAFAKKYDSVYFDEDTYDMAIRAVDLTTSLMDKIINGNLQNGMAVIRPPGHHAMPEEFNGFCFLNNVAIAAKRALEVHGMSKVLVVDFDVHHGQGIQRGFYSDPRVLYFSTHRYERGKFWPELRESDYDCIGDGTGKGFNINFPFDDVGATDADMLTVWQRILLPIAYEFNPDLVLISAGYDAAFGCAEGCMRFTPALYAHLVKPLMGLAGGKVAVILEGGYCLESLAESALQTFNTLLGITCPRLPDLDVKACSSKTKDMIKRCWSVLKPHWVCLSWVPEDILPKLENFGLEPSAPFPAESDPYEMHDLNTNEKLGWILKRMKFQGEKFARKRRKPQHGWKSVAVVYDPVMMSHSPGDKHHPERPERISASWERLEELEAPSRCLLLKSRMITDEEILLCHDQTHLLNMRDIGARVKNDPDFEDKLHVKSLYVCDETNSAAKIAAGSCLEVLEAVLNDITETGFAIVRPPGHHAEPHEPYGFCFYNNVAIMAKFALEVYGLSRILILDWDVHHGNGIQRMFESDPRVLYMSLHRFGARFFPVGPEGNYDQVGKDIGLGFNVNIPWNADGCRKKFSVPDYMAAFFHVVLPIAYEFDPELVLISAGFDALDRDPVEEKICLIPGVFAHLTHLLSTLADGRVVMALEGGYRVDGVAESVARCITTLLGDRPPRLGPGLCPDWGLNPRTATALRSVAGAQKNYWKNVDVHLPRIFLLCGLVDFELFLLLLKEICLIPGVFAHLTHLLSTLADGRVVMALEGGYRVDGVAESVARCITTLLGDRQPRLGPGLCPDWGLNPRTATALRSVAGVHKNYWKNVDVHLPRVSDQK</sequence>
<name>A0A7R9G951_9CRUS</name>
<dbReference type="GO" id="GO:0000118">
    <property type="term" value="C:histone deacetylase complex"/>
    <property type="evidence" value="ECO:0007669"/>
    <property type="project" value="TreeGrafter"/>
</dbReference>
<proteinExistence type="predicted"/>
<dbReference type="PANTHER" id="PTHR10625:SF38">
    <property type="entry name" value="HISTONE DEACETYLASE 6, ISOFORM G"/>
    <property type="match status" value="1"/>
</dbReference>
<organism evidence="3">
    <name type="scientific">Notodromas monacha</name>
    <dbReference type="NCBI Taxonomy" id="399045"/>
    <lineage>
        <taxon>Eukaryota</taxon>
        <taxon>Metazoa</taxon>
        <taxon>Ecdysozoa</taxon>
        <taxon>Arthropoda</taxon>
        <taxon>Crustacea</taxon>
        <taxon>Oligostraca</taxon>
        <taxon>Ostracoda</taxon>
        <taxon>Podocopa</taxon>
        <taxon>Podocopida</taxon>
        <taxon>Cypridocopina</taxon>
        <taxon>Cypridoidea</taxon>
        <taxon>Cyprididae</taxon>
        <taxon>Notodromas</taxon>
    </lineage>
</organism>
<accession>A0A7R9G951</accession>
<feature type="domain" description="Histone deacetylase" evidence="2">
    <location>
        <begin position="513"/>
        <end position="814"/>
    </location>
</feature>
<dbReference type="EMBL" id="OA882086">
    <property type="protein sequence ID" value="CAD7272646.1"/>
    <property type="molecule type" value="Genomic_DNA"/>
</dbReference>
<dbReference type="Gene3D" id="3.40.800.20">
    <property type="entry name" value="Histone deacetylase domain"/>
    <property type="match status" value="3"/>
</dbReference>
<dbReference type="Pfam" id="PF00850">
    <property type="entry name" value="Hist_deacetyl"/>
    <property type="match status" value="2"/>
</dbReference>
<dbReference type="GO" id="GO:0040029">
    <property type="term" value="P:epigenetic regulation of gene expression"/>
    <property type="evidence" value="ECO:0007669"/>
    <property type="project" value="TreeGrafter"/>
</dbReference>
<evidence type="ECO:0000313" key="3">
    <source>
        <dbReference type="EMBL" id="CAD7272646.1"/>
    </source>
</evidence>
<dbReference type="GO" id="GO:0141221">
    <property type="term" value="F:histone deacetylase activity, hydrolytic mechanism"/>
    <property type="evidence" value="ECO:0007669"/>
    <property type="project" value="UniProtKB-EC"/>
</dbReference>
<evidence type="ECO:0000313" key="4">
    <source>
        <dbReference type="Proteomes" id="UP000678499"/>
    </source>
</evidence>
<evidence type="ECO:0000259" key="2">
    <source>
        <dbReference type="Pfam" id="PF00850"/>
    </source>
</evidence>
<dbReference type="AlphaFoldDB" id="A0A7R9G951"/>
<dbReference type="InterPro" id="IPR000286">
    <property type="entry name" value="HDACs"/>
</dbReference>
<dbReference type="SUPFAM" id="SSF52768">
    <property type="entry name" value="Arginase/deacetylase"/>
    <property type="match status" value="3"/>
</dbReference>